<evidence type="ECO:0000313" key="5">
    <source>
        <dbReference type="Proteomes" id="UP000004633"/>
    </source>
</evidence>
<dbReference type="Pfam" id="PF01980">
    <property type="entry name" value="TrmO_N"/>
    <property type="match status" value="1"/>
</dbReference>
<dbReference type="InterPro" id="IPR040372">
    <property type="entry name" value="YaeB-like"/>
</dbReference>
<dbReference type="InterPro" id="IPR036414">
    <property type="entry name" value="YaeB_N_sf"/>
</dbReference>
<dbReference type="GO" id="GO:0032259">
    <property type="term" value="P:methylation"/>
    <property type="evidence" value="ECO:0007669"/>
    <property type="project" value="UniProtKB-KW"/>
</dbReference>
<comment type="caution">
    <text evidence="4">The sequence shown here is derived from an EMBL/GenBank/DDBJ whole genome shotgun (WGS) entry which is preliminary data.</text>
</comment>
<keyword evidence="1" id="KW-0949">S-adenosyl-L-methionine</keyword>
<feature type="domain" description="TsaA-like" evidence="3">
    <location>
        <begin position="19"/>
        <end position="149"/>
    </location>
</feature>
<keyword evidence="4" id="KW-0808">Transferase</keyword>
<dbReference type="PROSITE" id="PS51668">
    <property type="entry name" value="TSAA_2"/>
    <property type="match status" value="1"/>
</dbReference>
<dbReference type="InterPro" id="IPR023368">
    <property type="entry name" value="UPF0066_cons_site"/>
</dbReference>
<keyword evidence="5" id="KW-1185">Reference proteome</keyword>
<evidence type="ECO:0000313" key="4">
    <source>
        <dbReference type="EMBL" id="EFW29226.1"/>
    </source>
</evidence>
<gene>
    <name evidence="4" type="ORF">HMPREF9555_01631</name>
</gene>
<dbReference type="HOGENOM" id="CLU_013458_2_0_9"/>
<reference evidence="4 5" key="1">
    <citation type="submission" date="2010-08" db="EMBL/GenBank/DDBJ databases">
        <authorList>
            <person name="Weinstock G."/>
            <person name="Sodergren E."/>
            <person name="Clifton S."/>
            <person name="Fulton L."/>
            <person name="Fulton B."/>
            <person name="Courtney L."/>
            <person name="Fronick C."/>
            <person name="Harrison M."/>
            <person name="Strong C."/>
            <person name="Farmer C."/>
            <person name="Delahaunty K."/>
            <person name="Markovic C."/>
            <person name="Hall O."/>
            <person name="Minx P."/>
            <person name="Tomlinson C."/>
            <person name="Mitreva M."/>
            <person name="Hou S."/>
            <person name="Chen J."/>
            <person name="Wollam A."/>
            <person name="Pepin K.H."/>
            <person name="Johnson M."/>
            <person name="Bhonagiri V."/>
            <person name="Zhang X."/>
            <person name="Suruliraj S."/>
            <person name="Warren W."/>
            <person name="Chinwalla A."/>
            <person name="Mardis E.R."/>
            <person name="Wilson R.K."/>
        </authorList>
    </citation>
    <scope>NUCLEOTIDE SEQUENCE [LARGE SCALE GENOMIC DNA]</scope>
    <source>
        <strain evidence="4 5">F0399</strain>
    </source>
</reference>
<dbReference type="Gene3D" id="2.40.30.70">
    <property type="entry name" value="YaeB-like"/>
    <property type="match status" value="1"/>
</dbReference>
<proteinExistence type="inferred from homology"/>
<keyword evidence="4" id="KW-0489">Methyltransferase</keyword>
<dbReference type="AlphaFoldDB" id="E7N3P1"/>
<dbReference type="PANTHER" id="PTHR12818:SF0">
    <property type="entry name" value="TRNA (ADENINE(37)-N6)-METHYLTRANSFERASE"/>
    <property type="match status" value="1"/>
</dbReference>
<dbReference type="InterPro" id="IPR023370">
    <property type="entry name" value="TrmO-like_N"/>
</dbReference>
<dbReference type="NCBIfam" id="TIGR00104">
    <property type="entry name" value="tRNA_TsaA"/>
    <property type="match status" value="1"/>
</dbReference>
<dbReference type="EMBL" id="AECV01000035">
    <property type="protein sequence ID" value="EFW29226.1"/>
    <property type="molecule type" value="Genomic_DNA"/>
</dbReference>
<dbReference type="InterPro" id="IPR036413">
    <property type="entry name" value="YaeB-like_sf"/>
</dbReference>
<dbReference type="PANTHER" id="PTHR12818">
    <property type="entry name" value="TRNA (ADENINE(37)-N6)-METHYLTRANSFERASE"/>
    <property type="match status" value="1"/>
</dbReference>
<evidence type="ECO:0000259" key="3">
    <source>
        <dbReference type="PROSITE" id="PS51668"/>
    </source>
</evidence>
<dbReference type="PROSITE" id="PS01318">
    <property type="entry name" value="TSAA_1"/>
    <property type="match status" value="1"/>
</dbReference>
<dbReference type="SUPFAM" id="SSF118196">
    <property type="entry name" value="YaeB-like"/>
    <property type="match status" value="1"/>
</dbReference>
<name>E7N3P1_9FIRM</name>
<dbReference type="CDD" id="cd09281">
    <property type="entry name" value="UPF0066"/>
    <property type="match status" value="1"/>
</dbReference>
<organism evidence="4 5">
    <name type="scientific">Selenomonas artemidis F0399</name>
    <dbReference type="NCBI Taxonomy" id="749551"/>
    <lineage>
        <taxon>Bacteria</taxon>
        <taxon>Bacillati</taxon>
        <taxon>Bacillota</taxon>
        <taxon>Negativicutes</taxon>
        <taxon>Selenomonadales</taxon>
        <taxon>Selenomonadaceae</taxon>
        <taxon>Selenomonas</taxon>
    </lineage>
</organism>
<evidence type="ECO:0000256" key="2">
    <source>
        <dbReference type="ARBA" id="ARBA00033753"/>
    </source>
</evidence>
<dbReference type="Proteomes" id="UP000004633">
    <property type="component" value="Unassembled WGS sequence"/>
</dbReference>
<dbReference type="GO" id="GO:0008168">
    <property type="term" value="F:methyltransferase activity"/>
    <property type="evidence" value="ECO:0007669"/>
    <property type="project" value="UniProtKB-KW"/>
</dbReference>
<comment type="similarity">
    <text evidence="2">Belongs to the tRNA methyltransferase O family.</text>
</comment>
<sequence length="151" mass="17208">MRAQHKQDLILWKGERMELQEIGIVHNDYKELKDIPRQGCFGDTVSEIEIHPAFAEGLFRIEKHTHLIVLYWAHLAKRDILKTLPPAARELYGVFATRSPGRPNPLSLCIVEFAQCEGNILRVRHLDALDGSSVIDIKPYTKEDAITLPSI</sequence>
<protein>
    <submittedName>
        <fullName evidence="4">Methyltransferase, YaeB family</fullName>
    </submittedName>
</protein>
<evidence type="ECO:0000256" key="1">
    <source>
        <dbReference type="ARBA" id="ARBA00022691"/>
    </source>
</evidence>
<accession>E7N3P1</accession>
<dbReference type="STRING" id="749551.HMPREF9555_01631"/>